<proteinExistence type="inferred from homology"/>
<evidence type="ECO:0000256" key="1">
    <source>
        <dbReference type="ARBA" id="ARBA00006484"/>
    </source>
</evidence>
<organism evidence="3">
    <name type="scientific">hydrothermal vent metagenome</name>
    <dbReference type="NCBI Taxonomy" id="652676"/>
    <lineage>
        <taxon>unclassified sequences</taxon>
        <taxon>metagenomes</taxon>
        <taxon>ecological metagenomes</taxon>
    </lineage>
</organism>
<dbReference type="EMBL" id="UOFL01000232">
    <property type="protein sequence ID" value="VAW81955.1"/>
    <property type="molecule type" value="Genomic_DNA"/>
</dbReference>
<dbReference type="Gene3D" id="3.40.50.720">
    <property type="entry name" value="NAD(P)-binding Rossmann-like Domain"/>
    <property type="match status" value="1"/>
</dbReference>
<accession>A0A3B0YM11</accession>
<dbReference type="GO" id="GO:0004316">
    <property type="term" value="F:3-oxoacyl-[acyl-carrier-protein] reductase (NADPH) activity"/>
    <property type="evidence" value="ECO:0007669"/>
    <property type="project" value="UniProtKB-EC"/>
</dbReference>
<dbReference type="InterPro" id="IPR036291">
    <property type="entry name" value="NAD(P)-bd_dom_sf"/>
</dbReference>
<dbReference type="PANTHER" id="PTHR42760">
    <property type="entry name" value="SHORT-CHAIN DEHYDROGENASES/REDUCTASES FAMILY MEMBER"/>
    <property type="match status" value="1"/>
</dbReference>
<dbReference type="InterPro" id="IPR002347">
    <property type="entry name" value="SDR_fam"/>
</dbReference>
<dbReference type="EC" id="1.1.1.100" evidence="3"/>
<gene>
    <name evidence="3" type="ORF">MNBD_GAMMA12-1971</name>
</gene>
<keyword evidence="2 3" id="KW-0560">Oxidoreductase</keyword>
<reference evidence="3" key="1">
    <citation type="submission" date="2018-06" db="EMBL/GenBank/DDBJ databases">
        <authorList>
            <person name="Zhirakovskaya E."/>
        </authorList>
    </citation>
    <scope>NUCLEOTIDE SEQUENCE</scope>
</reference>
<dbReference type="PRINTS" id="PR00081">
    <property type="entry name" value="GDHRDH"/>
</dbReference>
<dbReference type="Pfam" id="PF13561">
    <property type="entry name" value="adh_short_C2"/>
    <property type="match status" value="1"/>
</dbReference>
<dbReference type="AlphaFoldDB" id="A0A3B0YM11"/>
<protein>
    <submittedName>
        <fullName evidence="3">3-oxoacyl-[acyl-carrier protein] reductase</fullName>
        <ecNumber evidence="3">1.1.1.100</ecNumber>
    </submittedName>
</protein>
<dbReference type="CDD" id="cd05233">
    <property type="entry name" value="SDR_c"/>
    <property type="match status" value="1"/>
</dbReference>
<dbReference type="PRINTS" id="PR00080">
    <property type="entry name" value="SDRFAMILY"/>
</dbReference>
<comment type="similarity">
    <text evidence="1">Belongs to the short-chain dehydrogenases/reductases (SDR) family.</text>
</comment>
<sequence>MTVMNSVESTTSLQGKYCLITGGSRGLGRAICLAFAKAGASVAFTYSRHDDDAQETEALLEPFVKPIIYKGSVADATHVSATSKDLLQRWPQVDILVNNAGINQMLPLALLDEEDWDKVIAVNLKGPYLFSRAIVKGMIKNKQGSILNIGSFASERFVESPLHYAAAKSGLRGLTEALALEVGKYNVRVNLLSPGLLTEGLSIMVPQHRQKEYIQQTALGQLGNVDDVAAFACFLVSDDNTYMTGAKLVSDGGL</sequence>
<evidence type="ECO:0000256" key="2">
    <source>
        <dbReference type="ARBA" id="ARBA00023002"/>
    </source>
</evidence>
<name>A0A3B0YM11_9ZZZZ</name>
<dbReference type="FunFam" id="3.40.50.720:FF:000173">
    <property type="entry name" value="3-oxoacyl-[acyl-carrier protein] reductase"/>
    <property type="match status" value="1"/>
</dbReference>
<dbReference type="SUPFAM" id="SSF51735">
    <property type="entry name" value="NAD(P)-binding Rossmann-fold domains"/>
    <property type="match status" value="1"/>
</dbReference>
<evidence type="ECO:0000313" key="3">
    <source>
        <dbReference type="EMBL" id="VAW81955.1"/>
    </source>
</evidence>